<keyword evidence="4 5" id="KW-0472">Membrane</keyword>
<evidence type="ECO:0000256" key="4">
    <source>
        <dbReference type="ARBA" id="ARBA00023136"/>
    </source>
</evidence>
<comment type="caution">
    <text evidence="7">The sequence shown here is derived from an EMBL/GenBank/DDBJ whole genome shotgun (WGS) entry which is preliminary data.</text>
</comment>
<evidence type="ECO:0000256" key="3">
    <source>
        <dbReference type="ARBA" id="ARBA00022989"/>
    </source>
</evidence>
<feature type="domain" description="DUF2421" evidence="6">
    <location>
        <begin position="132"/>
        <end position="283"/>
    </location>
</feature>
<accession>A0AAD5SMM6</accession>
<dbReference type="InterPro" id="IPR018820">
    <property type="entry name" value="BRE4-related_DUF2421"/>
</dbReference>
<dbReference type="AlphaFoldDB" id="A0AAD5SMM6"/>
<evidence type="ECO:0000256" key="1">
    <source>
        <dbReference type="ARBA" id="ARBA00004141"/>
    </source>
</evidence>
<dbReference type="Pfam" id="PF10334">
    <property type="entry name" value="BRE4"/>
    <property type="match status" value="1"/>
</dbReference>
<keyword evidence="3 5" id="KW-1133">Transmembrane helix</keyword>
<dbReference type="GO" id="GO:0016020">
    <property type="term" value="C:membrane"/>
    <property type="evidence" value="ECO:0007669"/>
    <property type="project" value="UniProtKB-SubCell"/>
</dbReference>
<sequence length="384" mass="42609">MSGALVTIMVAVSPSLGQTYTSIPFQILAASLGASFAFAAVKAVGISSFWLICFAAIVGVPFSYLLLSRQPFTILGLLTLLAFSNYVCIVFANSTNPLFDIPSTYLYKIITVSAVTLTFCVALNITLYPTFARQILQRQMFEIFRDFSILYSKIIISTIVVLPEDSKMKVEDGEIKEIRNIVMSKLAGLEPLMAFARVEPRLEGEFQIDKYRNLIQHIHRLLGRIECLRVSGGGKPMDATVQKVFSLHALGEARKELQATVRLLLYIFASVMITKQPLPATLPNASAARERLFEAFIAVIMNHVHKFGHPEGDPLEGIVPDDKEGVLATLNTEIWLRLLSFSACVREVSSELDELSEAMEDIFGKYPDFNSSHNETLADDGWLV</sequence>
<name>A0AAD5SMM6_9FUNG</name>
<feature type="transmembrane region" description="Helical" evidence="5">
    <location>
        <begin position="72"/>
        <end position="93"/>
    </location>
</feature>
<proteinExistence type="predicted"/>
<reference evidence="7" key="1">
    <citation type="submission" date="2020-05" db="EMBL/GenBank/DDBJ databases">
        <title>Phylogenomic resolution of chytrid fungi.</title>
        <authorList>
            <person name="Stajich J.E."/>
            <person name="Amses K."/>
            <person name="Simmons R."/>
            <person name="Seto K."/>
            <person name="Myers J."/>
            <person name="Bonds A."/>
            <person name="Quandt C.A."/>
            <person name="Barry K."/>
            <person name="Liu P."/>
            <person name="Grigoriev I."/>
            <person name="Longcore J.E."/>
            <person name="James T.Y."/>
        </authorList>
    </citation>
    <scope>NUCLEOTIDE SEQUENCE</scope>
    <source>
        <strain evidence="7">JEL0513</strain>
    </source>
</reference>
<evidence type="ECO:0000256" key="2">
    <source>
        <dbReference type="ARBA" id="ARBA00022692"/>
    </source>
</evidence>
<keyword evidence="2 5" id="KW-0812">Transmembrane</keyword>
<organism evidence="7 8">
    <name type="scientific">Physocladia obscura</name>
    <dbReference type="NCBI Taxonomy" id="109957"/>
    <lineage>
        <taxon>Eukaryota</taxon>
        <taxon>Fungi</taxon>
        <taxon>Fungi incertae sedis</taxon>
        <taxon>Chytridiomycota</taxon>
        <taxon>Chytridiomycota incertae sedis</taxon>
        <taxon>Chytridiomycetes</taxon>
        <taxon>Chytridiales</taxon>
        <taxon>Chytriomycetaceae</taxon>
        <taxon>Physocladia</taxon>
    </lineage>
</organism>
<evidence type="ECO:0000259" key="6">
    <source>
        <dbReference type="Pfam" id="PF10334"/>
    </source>
</evidence>
<protein>
    <recommendedName>
        <fullName evidence="6">DUF2421 domain-containing protein</fullName>
    </recommendedName>
</protein>
<evidence type="ECO:0000313" key="7">
    <source>
        <dbReference type="EMBL" id="KAJ3080671.1"/>
    </source>
</evidence>
<evidence type="ECO:0000256" key="5">
    <source>
        <dbReference type="SAM" id="Phobius"/>
    </source>
</evidence>
<comment type="subcellular location">
    <subcellularLocation>
        <location evidence="1">Membrane</location>
        <topology evidence="1">Multi-pass membrane protein</topology>
    </subcellularLocation>
</comment>
<feature type="transmembrane region" description="Helical" evidence="5">
    <location>
        <begin position="27"/>
        <end position="60"/>
    </location>
</feature>
<dbReference type="PANTHER" id="PTHR47804:SF3">
    <property type="entry name" value="PROTEIN BRE4"/>
    <property type="match status" value="1"/>
</dbReference>
<keyword evidence="8" id="KW-1185">Reference proteome</keyword>
<dbReference type="Proteomes" id="UP001211907">
    <property type="component" value="Unassembled WGS sequence"/>
</dbReference>
<dbReference type="InterPro" id="IPR052430">
    <property type="entry name" value="IVT-Associated"/>
</dbReference>
<feature type="transmembrane region" description="Helical" evidence="5">
    <location>
        <begin position="105"/>
        <end position="131"/>
    </location>
</feature>
<dbReference type="EMBL" id="JADGJH010005419">
    <property type="protein sequence ID" value="KAJ3080671.1"/>
    <property type="molecule type" value="Genomic_DNA"/>
</dbReference>
<dbReference type="PANTHER" id="PTHR47804">
    <property type="entry name" value="60S RIBOSOMAL PROTEIN L19"/>
    <property type="match status" value="1"/>
</dbReference>
<gene>
    <name evidence="7" type="ORF">HK100_010084</name>
</gene>
<evidence type="ECO:0000313" key="8">
    <source>
        <dbReference type="Proteomes" id="UP001211907"/>
    </source>
</evidence>